<dbReference type="Gene3D" id="3.30.530.20">
    <property type="match status" value="1"/>
</dbReference>
<dbReference type="RefSeq" id="WP_135066066.1">
    <property type="nucleotide sequence ID" value="NZ_CP038266.1"/>
</dbReference>
<dbReference type="InterPro" id="IPR023393">
    <property type="entry name" value="START-like_dom_sf"/>
</dbReference>
<keyword evidence="3" id="KW-1185">Reference proteome</keyword>
<sequence length="208" mass="23230">MARGGIYVETSIAAAIDLLWSATQNPAEHVRWDVRFTHIVPTGAARGGATAFTYERRVPFHSVRGTGVSIGERHHADGTRTSALRFHTDDRLSPIASGRGYWRYIPDGNRTVFVTGYDYTPGWGVLDAVIRPLLGWATAWSFDRLRIWLETGVAPERWPLWSVLWWWRSDRPRAARCRRTPAGGSRRSDHLAGAPESLAALPDPGSAR</sequence>
<gene>
    <name evidence="2" type="ORF">E4K62_08285</name>
</gene>
<protein>
    <submittedName>
        <fullName evidence="2">SRPBCC family protein</fullName>
    </submittedName>
</protein>
<reference evidence="2 3" key="1">
    <citation type="submission" date="2019-03" db="EMBL/GenBank/DDBJ databases">
        <authorList>
            <person name="Dong K."/>
        </authorList>
    </citation>
    <scope>NUCLEOTIDE SEQUENCE [LARGE SCALE GENOMIC DNA]</scope>
    <source>
        <strain evidence="3">dk512</strain>
    </source>
</reference>
<organism evidence="2 3">
    <name type="scientific">Microbacterium wangchenii</name>
    <dbReference type="NCBI Taxonomy" id="2541726"/>
    <lineage>
        <taxon>Bacteria</taxon>
        <taxon>Bacillati</taxon>
        <taxon>Actinomycetota</taxon>
        <taxon>Actinomycetes</taxon>
        <taxon>Micrococcales</taxon>
        <taxon>Microbacteriaceae</taxon>
        <taxon>Microbacterium</taxon>
    </lineage>
</organism>
<dbReference type="EMBL" id="CP038266">
    <property type="protein sequence ID" value="QBR88687.1"/>
    <property type="molecule type" value="Genomic_DNA"/>
</dbReference>
<name>A0ABX5SU60_9MICO</name>
<feature type="region of interest" description="Disordered" evidence="1">
    <location>
        <begin position="177"/>
        <end position="208"/>
    </location>
</feature>
<proteinExistence type="predicted"/>
<dbReference type="Proteomes" id="UP000295748">
    <property type="component" value="Chromosome"/>
</dbReference>
<evidence type="ECO:0000313" key="2">
    <source>
        <dbReference type="EMBL" id="QBR88687.1"/>
    </source>
</evidence>
<evidence type="ECO:0000313" key="3">
    <source>
        <dbReference type="Proteomes" id="UP000295748"/>
    </source>
</evidence>
<accession>A0ABX5SU60</accession>
<dbReference type="SUPFAM" id="SSF55961">
    <property type="entry name" value="Bet v1-like"/>
    <property type="match status" value="1"/>
</dbReference>
<evidence type="ECO:0000256" key="1">
    <source>
        <dbReference type="SAM" id="MobiDB-lite"/>
    </source>
</evidence>